<proteinExistence type="predicted"/>
<keyword evidence="2" id="KW-1185">Reference proteome</keyword>
<evidence type="ECO:0000313" key="2">
    <source>
        <dbReference type="Proteomes" id="UP001239111"/>
    </source>
</evidence>
<protein>
    <submittedName>
        <fullName evidence="1">Uncharacterized protein</fullName>
    </submittedName>
</protein>
<evidence type="ECO:0000313" key="1">
    <source>
        <dbReference type="EMBL" id="KAJ8677711.1"/>
    </source>
</evidence>
<dbReference type="EMBL" id="CM056742">
    <property type="protein sequence ID" value="KAJ8677711.1"/>
    <property type="molecule type" value="Genomic_DNA"/>
</dbReference>
<gene>
    <name evidence="1" type="ORF">QAD02_013498</name>
</gene>
<sequence>MFPLLNNYQIDCAGNVGQIFKSLIQNYASPMNQYSCGSCEFIRADQQRIVDVPMEMVWSQYIGLELLLNEQFGPQFKRCPARAVFQDSHSTCTHQLGSYLVLNTESAHVETLHSIEQNVNGGNFSSDLSKVPVKLTVLGKTFVLAGAANHYPPLPGIKIGHYTALCR</sequence>
<accession>A0ACC2P4G4</accession>
<dbReference type="Proteomes" id="UP001239111">
    <property type="component" value="Chromosome 2"/>
</dbReference>
<comment type="caution">
    <text evidence="1">The sequence shown here is derived from an EMBL/GenBank/DDBJ whole genome shotgun (WGS) entry which is preliminary data.</text>
</comment>
<reference evidence="1" key="1">
    <citation type="submission" date="2023-04" db="EMBL/GenBank/DDBJ databases">
        <title>A chromosome-level genome assembly of the parasitoid wasp Eretmocerus hayati.</title>
        <authorList>
            <person name="Zhong Y."/>
            <person name="Liu S."/>
            <person name="Liu Y."/>
        </authorList>
    </citation>
    <scope>NUCLEOTIDE SEQUENCE</scope>
    <source>
        <strain evidence="1">ZJU_SS_LIU_2023</strain>
    </source>
</reference>
<organism evidence="1 2">
    <name type="scientific">Eretmocerus hayati</name>
    <dbReference type="NCBI Taxonomy" id="131215"/>
    <lineage>
        <taxon>Eukaryota</taxon>
        <taxon>Metazoa</taxon>
        <taxon>Ecdysozoa</taxon>
        <taxon>Arthropoda</taxon>
        <taxon>Hexapoda</taxon>
        <taxon>Insecta</taxon>
        <taxon>Pterygota</taxon>
        <taxon>Neoptera</taxon>
        <taxon>Endopterygota</taxon>
        <taxon>Hymenoptera</taxon>
        <taxon>Apocrita</taxon>
        <taxon>Proctotrupomorpha</taxon>
        <taxon>Chalcidoidea</taxon>
        <taxon>Aphelinidae</taxon>
        <taxon>Aphelininae</taxon>
        <taxon>Eretmocerus</taxon>
    </lineage>
</organism>
<name>A0ACC2P4G4_9HYME</name>